<organism evidence="1 2">
    <name type="scientific">Avena sativa</name>
    <name type="common">Oat</name>
    <dbReference type="NCBI Taxonomy" id="4498"/>
    <lineage>
        <taxon>Eukaryota</taxon>
        <taxon>Viridiplantae</taxon>
        <taxon>Streptophyta</taxon>
        <taxon>Embryophyta</taxon>
        <taxon>Tracheophyta</taxon>
        <taxon>Spermatophyta</taxon>
        <taxon>Magnoliopsida</taxon>
        <taxon>Liliopsida</taxon>
        <taxon>Poales</taxon>
        <taxon>Poaceae</taxon>
        <taxon>BOP clade</taxon>
        <taxon>Pooideae</taxon>
        <taxon>Poodae</taxon>
        <taxon>Poeae</taxon>
        <taxon>Poeae Chloroplast Group 1 (Aveneae type)</taxon>
        <taxon>Aveninae</taxon>
        <taxon>Avena</taxon>
    </lineage>
</organism>
<evidence type="ECO:0000313" key="1">
    <source>
        <dbReference type="EnsemblPlants" id="AVESA.00010b.r2.1DG0120820.1.CDS"/>
    </source>
</evidence>
<name>A0ACD5TT38_AVESA</name>
<proteinExistence type="predicted"/>
<keyword evidence="2" id="KW-1185">Reference proteome</keyword>
<protein>
    <submittedName>
        <fullName evidence="1">Uncharacterized protein</fullName>
    </submittedName>
</protein>
<reference evidence="1" key="1">
    <citation type="submission" date="2021-05" db="EMBL/GenBank/DDBJ databases">
        <authorList>
            <person name="Scholz U."/>
            <person name="Mascher M."/>
            <person name="Fiebig A."/>
        </authorList>
    </citation>
    <scope>NUCLEOTIDE SEQUENCE [LARGE SCALE GENOMIC DNA]</scope>
</reference>
<reference evidence="1" key="2">
    <citation type="submission" date="2025-09" db="UniProtKB">
        <authorList>
            <consortium name="EnsemblPlants"/>
        </authorList>
    </citation>
    <scope>IDENTIFICATION</scope>
</reference>
<evidence type="ECO:0000313" key="2">
    <source>
        <dbReference type="Proteomes" id="UP001732700"/>
    </source>
</evidence>
<dbReference type="Proteomes" id="UP001732700">
    <property type="component" value="Chromosome 1D"/>
</dbReference>
<accession>A0ACD5TT38</accession>
<sequence>MKQPVGKKSSETGKKRRPGNCPPPVLSPPSSPYTAQPASLQHPCALSSLLPITGAAASSPLTMETACEGRVAMASSGLLAVQGTDEEIPVSIPPPQTPMEPMEYLSRSWSVSAEEISRALLLKGSSKRSFFETESETETSHALVTTSASSHQIQHHQHLEATRNSIGCHRHSSSLTKWFFHHKETVGHTKHSRKDDRALAHAMVSVAQVSAAVAAVTAAACRDSQDPKVAAAMASATELLASHCAEAAQLAGAGREQVSSAVRSAVGVASPGDLMTLTAAAATALRGAETLKKRAQRQTTRSNASVLPYEKAPSWTPDIWCKEGKLLKRTRKGSLHKRRVSIYINKRSQVILKLKSKHIGGALSKKNKSVVYGVYSEPPEWTGQGKGSPETSCFGLSTAQGLIEFKCESRTSKHNWVHGVQNLLQQVDVADQVGHQLEKLKLNWCS</sequence>
<dbReference type="EnsemblPlants" id="AVESA.00010b.r2.1DG0120820.1">
    <property type="protein sequence ID" value="AVESA.00010b.r2.1DG0120820.1.CDS"/>
    <property type="gene ID" value="AVESA.00010b.r2.1DG0120820"/>
</dbReference>